<dbReference type="EMBL" id="MU157837">
    <property type="protein sequence ID" value="KAF9531037.1"/>
    <property type="molecule type" value="Genomic_DNA"/>
</dbReference>
<evidence type="ECO:0000313" key="3">
    <source>
        <dbReference type="Proteomes" id="UP000807306"/>
    </source>
</evidence>
<accession>A0A9P6EL27</accession>
<evidence type="ECO:0000313" key="2">
    <source>
        <dbReference type="EMBL" id="KAF9531037.1"/>
    </source>
</evidence>
<feature type="transmembrane region" description="Helical" evidence="1">
    <location>
        <begin position="41"/>
        <end position="68"/>
    </location>
</feature>
<reference evidence="2" key="1">
    <citation type="submission" date="2020-11" db="EMBL/GenBank/DDBJ databases">
        <authorList>
            <consortium name="DOE Joint Genome Institute"/>
            <person name="Ahrendt S."/>
            <person name="Riley R."/>
            <person name="Andreopoulos W."/>
            <person name="Labutti K."/>
            <person name="Pangilinan J."/>
            <person name="Ruiz-Duenas F.J."/>
            <person name="Barrasa J.M."/>
            <person name="Sanchez-Garcia M."/>
            <person name="Camarero S."/>
            <person name="Miyauchi S."/>
            <person name="Serrano A."/>
            <person name="Linde D."/>
            <person name="Babiker R."/>
            <person name="Drula E."/>
            <person name="Ayuso-Fernandez I."/>
            <person name="Pacheco R."/>
            <person name="Padilla G."/>
            <person name="Ferreira P."/>
            <person name="Barriuso J."/>
            <person name="Kellner H."/>
            <person name="Castanera R."/>
            <person name="Alfaro M."/>
            <person name="Ramirez L."/>
            <person name="Pisabarro A.G."/>
            <person name="Kuo A."/>
            <person name="Tritt A."/>
            <person name="Lipzen A."/>
            <person name="He G."/>
            <person name="Yan M."/>
            <person name="Ng V."/>
            <person name="Cullen D."/>
            <person name="Martin F."/>
            <person name="Rosso M.-N."/>
            <person name="Henrissat B."/>
            <person name="Hibbett D."/>
            <person name="Martinez A.T."/>
            <person name="Grigoriev I.V."/>
        </authorList>
    </citation>
    <scope>NUCLEOTIDE SEQUENCE</scope>
    <source>
        <strain evidence="2">CBS 506.95</strain>
    </source>
</reference>
<keyword evidence="1" id="KW-0472">Membrane</keyword>
<keyword evidence="3" id="KW-1185">Reference proteome</keyword>
<organism evidence="2 3">
    <name type="scientific">Crepidotus variabilis</name>
    <dbReference type="NCBI Taxonomy" id="179855"/>
    <lineage>
        <taxon>Eukaryota</taxon>
        <taxon>Fungi</taxon>
        <taxon>Dikarya</taxon>
        <taxon>Basidiomycota</taxon>
        <taxon>Agaricomycotina</taxon>
        <taxon>Agaricomycetes</taxon>
        <taxon>Agaricomycetidae</taxon>
        <taxon>Agaricales</taxon>
        <taxon>Agaricineae</taxon>
        <taxon>Crepidotaceae</taxon>
        <taxon>Crepidotus</taxon>
    </lineage>
</organism>
<keyword evidence="1" id="KW-1133">Transmembrane helix</keyword>
<name>A0A9P6EL27_9AGAR</name>
<sequence>MSLTVPAMSNTRFRRRLAVSLSIPNLFRSGLNVMRVYSSPFVFLVIFALPSAHVVHPSLFVLLLRVLVSGFNGEFMRIDVRTSSLESTFRLEYCDHCCRRKLCSPPHLYSL</sequence>
<dbReference type="Proteomes" id="UP000807306">
    <property type="component" value="Unassembled WGS sequence"/>
</dbReference>
<protein>
    <submittedName>
        <fullName evidence="2">Uncharacterized protein</fullName>
    </submittedName>
</protein>
<evidence type="ECO:0000256" key="1">
    <source>
        <dbReference type="SAM" id="Phobius"/>
    </source>
</evidence>
<gene>
    <name evidence="2" type="ORF">CPB83DRAFT_920203</name>
</gene>
<dbReference type="AlphaFoldDB" id="A0A9P6EL27"/>
<comment type="caution">
    <text evidence="2">The sequence shown here is derived from an EMBL/GenBank/DDBJ whole genome shotgun (WGS) entry which is preliminary data.</text>
</comment>
<keyword evidence="1" id="KW-0812">Transmembrane</keyword>
<proteinExistence type="predicted"/>